<dbReference type="EMBL" id="FNJB01000005">
    <property type="protein sequence ID" value="SDO86641.1"/>
    <property type="molecule type" value="Genomic_DNA"/>
</dbReference>
<gene>
    <name evidence="1" type="ORF">SAMN05192558_105154</name>
</gene>
<accession>A0A1H0N1Z0</accession>
<organism evidence="1 2">
    <name type="scientific">Actinokineospora alba</name>
    <dbReference type="NCBI Taxonomy" id="504798"/>
    <lineage>
        <taxon>Bacteria</taxon>
        <taxon>Bacillati</taxon>
        <taxon>Actinomycetota</taxon>
        <taxon>Actinomycetes</taxon>
        <taxon>Pseudonocardiales</taxon>
        <taxon>Pseudonocardiaceae</taxon>
        <taxon>Actinokineospora</taxon>
    </lineage>
</organism>
<keyword evidence="2" id="KW-1185">Reference proteome</keyword>
<dbReference type="Proteomes" id="UP000199651">
    <property type="component" value="Unassembled WGS sequence"/>
</dbReference>
<proteinExistence type="predicted"/>
<sequence length="129" mass="14913">MPAIVDLIEAIRTWETIRFDVSMEGDSDGFLFQFGSINWTSVQVFAVSFVRQFELRDADGEREALSQVSLEYHYPLDGELDSITSHHSWWFRSDASPFSAWLTSVEQNSLWKVLRSKQAVGFEVSQEWV</sequence>
<protein>
    <submittedName>
        <fullName evidence="1">Uncharacterized protein</fullName>
    </submittedName>
</protein>
<name>A0A1H0N1Z0_9PSEU</name>
<evidence type="ECO:0000313" key="1">
    <source>
        <dbReference type="EMBL" id="SDO86641.1"/>
    </source>
</evidence>
<reference evidence="2" key="1">
    <citation type="submission" date="2016-10" db="EMBL/GenBank/DDBJ databases">
        <authorList>
            <person name="Varghese N."/>
            <person name="Submissions S."/>
        </authorList>
    </citation>
    <scope>NUCLEOTIDE SEQUENCE [LARGE SCALE GENOMIC DNA]</scope>
    <source>
        <strain evidence="2">IBRC-M 10655</strain>
    </source>
</reference>
<evidence type="ECO:0000313" key="2">
    <source>
        <dbReference type="Proteomes" id="UP000199651"/>
    </source>
</evidence>
<dbReference type="AlphaFoldDB" id="A0A1H0N1Z0"/>